<organism evidence="2 3">
    <name type="scientific">Roseibacillus ishigakijimensis</name>
    <dbReference type="NCBI Taxonomy" id="454146"/>
    <lineage>
        <taxon>Bacteria</taxon>
        <taxon>Pseudomonadati</taxon>
        <taxon>Verrucomicrobiota</taxon>
        <taxon>Verrucomicrobiia</taxon>
        <taxon>Verrucomicrobiales</taxon>
        <taxon>Verrucomicrobiaceae</taxon>
        <taxon>Roseibacillus</taxon>
    </lineage>
</organism>
<keyword evidence="3" id="KW-1185">Reference proteome</keyword>
<protein>
    <submittedName>
        <fullName evidence="2">Uncharacterized protein</fullName>
    </submittedName>
</protein>
<reference evidence="2" key="1">
    <citation type="submission" date="2021-01" db="EMBL/GenBank/DDBJ databases">
        <title>Modified the classification status of verrucomicrobia.</title>
        <authorList>
            <person name="Feng X."/>
        </authorList>
    </citation>
    <scope>NUCLEOTIDE SEQUENCE</scope>
    <source>
        <strain evidence="2">KCTC 12986</strain>
    </source>
</reference>
<keyword evidence="1" id="KW-0732">Signal</keyword>
<gene>
    <name evidence="2" type="ORF">JIN78_15420</name>
</gene>
<sequence>MKKILTLLVLLSALATYEIRAQGAQYDMTEINEKLELVTGKKLHLLDDPNAFSRLQRDPDFAFVENECKTDWDNIIDNFEAIEGGEETQRLVVSALQALDAGNYMSAIEKLVTRFEAGTVDKHIMHEVLNPEGRMRAFLADNHAHARVTAALNKIKVKVDDADMKTQIDDLLSGETKTGFDEIREDFAGTGYGNIPTIALAD</sequence>
<accession>A0A934VM78</accession>
<name>A0A934VM78_9BACT</name>
<proteinExistence type="predicted"/>
<dbReference type="Proteomes" id="UP000604083">
    <property type="component" value="Unassembled WGS sequence"/>
</dbReference>
<evidence type="ECO:0000256" key="1">
    <source>
        <dbReference type="SAM" id="SignalP"/>
    </source>
</evidence>
<dbReference type="EMBL" id="JAENIO010000055">
    <property type="protein sequence ID" value="MBK1835459.1"/>
    <property type="molecule type" value="Genomic_DNA"/>
</dbReference>
<feature type="chain" id="PRO_5037266990" evidence="1">
    <location>
        <begin position="22"/>
        <end position="202"/>
    </location>
</feature>
<dbReference type="RefSeq" id="WP_200392894.1">
    <property type="nucleotide sequence ID" value="NZ_JAENIO010000055.1"/>
</dbReference>
<comment type="caution">
    <text evidence="2">The sequence shown here is derived from an EMBL/GenBank/DDBJ whole genome shotgun (WGS) entry which is preliminary data.</text>
</comment>
<dbReference type="AlphaFoldDB" id="A0A934VM78"/>
<evidence type="ECO:0000313" key="2">
    <source>
        <dbReference type="EMBL" id="MBK1835459.1"/>
    </source>
</evidence>
<evidence type="ECO:0000313" key="3">
    <source>
        <dbReference type="Proteomes" id="UP000604083"/>
    </source>
</evidence>
<feature type="signal peptide" evidence="1">
    <location>
        <begin position="1"/>
        <end position="21"/>
    </location>
</feature>